<protein>
    <recommendedName>
        <fullName evidence="9">Centromere protein H C-terminal domain-containing protein</fullName>
    </recommendedName>
</protein>
<dbReference type="InterPro" id="IPR040034">
    <property type="entry name" value="CENP-H"/>
</dbReference>
<dbReference type="EMBL" id="JAWRVE010000061">
    <property type="protein sequence ID" value="KAL1865469.1"/>
    <property type="molecule type" value="Genomic_DNA"/>
</dbReference>
<feature type="compositionally biased region" description="Basic and acidic residues" evidence="8">
    <location>
        <begin position="64"/>
        <end position="81"/>
    </location>
</feature>
<comment type="subcellular location">
    <subcellularLocation>
        <location evidence="2">Chromosome</location>
        <location evidence="2">Centromere</location>
        <location evidence="2">Kinetochore</location>
    </subcellularLocation>
    <subcellularLocation>
        <location evidence="1">Nucleus</location>
    </subcellularLocation>
</comment>
<comment type="caution">
    <text evidence="10">The sequence shown here is derived from an EMBL/GenBank/DDBJ whole genome shotgun (WGS) entry which is preliminary data.</text>
</comment>
<dbReference type="Pfam" id="PF05837">
    <property type="entry name" value="CENP-H"/>
    <property type="match status" value="1"/>
</dbReference>
<feature type="region of interest" description="Disordered" evidence="8">
    <location>
        <begin position="57"/>
        <end position="89"/>
    </location>
</feature>
<evidence type="ECO:0000256" key="4">
    <source>
        <dbReference type="ARBA" id="ARBA00022838"/>
    </source>
</evidence>
<organism evidence="10 11">
    <name type="scientific">Diaporthe australafricana</name>
    <dbReference type="NCBI Taxonomy" id="127596"/>
    <lineage>
        <taxon>Eukaryota</taxon>
        <taxon>Fungi</taxon>
        <taxon>Dikarya</taxon>
        <taxon>Ascomycota</taxon>
        <taxon>Pezizomycotina</taxon>
        <taxon>Sordariomycetes</taxon>
        <taxon>Sordariomycetidae</taxon>
        <taxon>Diaporthales</taxon>
        <taxon>Diaporthaceae</taxon>
        <taxon>Diaporthe</taxon>
    </lineage>
</organism>
<evidence type="ECO:0000256" key="5">
    <source>
        <dbReference type="ARBA" id="ARBA00023242"/>
    </source>
</evidence>
<evidence type="ECO:0000313" key="10">
    <source>
        <dbReference type="EMBL" id="KAL1865469.1"/>
    </source>
</evidence>
<dbReference type="InterPro" id="IPR008426">
    <property type="entry name" value="CENP-H_C"/>
</dbReference>
<evidence type="ECO:0000313" key="11">
    <source>
        <dbReference type="Proteomes" id="UP001583177"/>
    </source>
</evidence>
<keyword evidence="11" id="KW-1185">Reference proteome</keyword>
<comment type="similarity">
    <text evidence="7">Belongs to the CENP-H/MCM16 family.</text>
</comment>
<evidence type="ECO:0000256" key="8">
    <source>
        <dbReference type="SAM" id="MobiDB-lite"/>
    </source>
</evidence>
<reference evidence="10 11" key="1">
    <citation type="journal article" date="2024" name="IMA Fungus">
        <title>IMA Genome - F19 : A genome assembly and annotation guide to empower mycologists, including annotated draft genome sequences of Ceratocystis pirilliformis, Diaporthe australafricana, Fusarium ophioides, Paecilomyces lecythidis, and Sporothrix stenoceras.</title>
        <authorList>
            <person name="Aylward J."/>
            <person name="Wilson A.M."/>
            <person name="Visagie C.M."/>
            <person name="Spraker J."/>
            <person name="Barnes I."/>
            <person name="Buitendag C."/>
            <person name="Ceriani C."/>
            <person name="Del Mar Angel L."/>
            <person name="du Plessis D."/>
            <person name="Fuchs T."/>
            <person name="Gasser K."/>
            <person name="Kramer D."/>
            <person name="Li W."/>
            <person name="Munsamy K."/>
            <person name="Piso A."/>
            <person name="Price J.L."/>
            <person name="Sonnekus B."/>
            <person name="Thomas C."/>
            <person name="van der Nest A."/>
            <person name="van Dijk A."/>
            <person name="van Heerden A."/>
            <person name="van Vuuren N."/>
            <person name="Yilmaz N."/>
            <person name="Duong T.A."/>
            <person name="van der Merwe N.A."/>
            <person name="Wingfield M.J."/>
            <person name="Wingfield B.D."/>
        </authorList>
    </citation>
    <scope>NUCLEOTIDE SEQUENCE [LARGE SCALE GENOMIC DNA]</scope>
    <source>
        <strain evidence="10 11">CMW 18300</strain>
    </source>
</reference>
<name>A0ABR3WQ02_9PEZI</name>
<evidence type="ECO:0000256" key="3">
    <source>
        <dbReference type="ARBA" id="ARBA00022454"/>
    </source>
</evidence>
<keyword evidence="5" id="KW-0539">Nucleus</keyword>
<keyword evidence="3" id="KW-0158">Chromosome</keyword>
<accession>A0ABR3WQ02</accession>
<dbReference type="PANTHER" id="PTHR48122">
    <property type="entry name" value="CENTROMERE PROTEIN H"/>
    <property type="match status" value="1"/>
</dbReference>
<keyword evidence="4" id="KW-0995">Kinetochore</keyword>
<sequence>MADIQMEGVAKDGDISTGPSFSDEEKDILELYDQVQKLELEIALAKARVLLAGKVSPGRPCRRATADERAEEAERQGHDDNDDKDDDPAEIEEARSQLLEAMSLYSLRNGVVQNVLITNPLLKGIHGSTSASPIEQDILPWVQARDGASHDVATQSATARRALGQLTEAESETLRAARRNRELAGEVLRLAREEADRGRAGAAGADPAAEGQIAELEKKLAASMQKWRVMKGTASGIVAGSGVDWAADPVLRDVVLDPE</sequence>
<feature type="domain" description="Centromere protein H C-terminal" evidence="9">
    <location>
        <begin position="27"/>
        <end position="259"/>
    </location>
</feature>
<dbReference type="Proteomes" id="UP001583177">
    <property type="component" value="Unassembled WGS sequence"/>
</dbReference>
<evidence type="ECO:0000256" key="7">
    <source>
        <dbReference type="ARBA" id="ARBA00025735"/>
    </source>
</evidence>
<gene>
    <name evidence="10" type="ORF">Daus18300_007114</name>
</gene>
<evidence type="ECO:0000259" key="9">
    <source>
        <dbReference type="Pfam" id="PF05837"/>
    </source>
</evidence>
<proteinExistence type="inferred from homology"/>
<evidence type="ECO:0000256" key="6">
    <source>
        <dbReference type="ARBA" id="ARBA00023328"/>
    </source>
</evidence>
<evidence type="ECO:0000256" key="2">
    <source>
        <dbReference type="ARBA" id="ARBA00004629"/>
    </source>
</evidence>
<dbReference type="PANTHER" id="PTHR48122:SF1">
    <property type="entry name" value="CENTROMERE PROTEIN H"/>
    <property type="match status" value="1"/>
</dbReference>
<feature type="region of interest" description="Disordered" evidence="8">
    <location>
        <begin position="1"/>
        <end position="22"/>
    </location>
</feature>
<evidence type="ECO:0000256" key="1">
    <source>
        <dbReference type="ARBA" id="ARBA00004123"/>
    </source>
</evidence>
<keyword evidence="6" id="KW-0137">Centromere</keyword>